<evidence type="ECO:0000256" key="2">
    <source>
        <dbReference type="ARBA" id="ARBA00023316"/>
    </source>
</evidence>
<name>A0ABT1FLW9_9BACT</name>
<protein>
    <recommendedName>
        <fullName evidence="3">Probable endolytic peptidoglycan transglycosylase RlpA</fullName>
        <ecNumber evidence="3">4.2.2.-</ecNumber>
    </recommendedName>
</protein>
<feature type="domain" description="RlpA-like protein double-psi beta-barrel" evidence="5">
    <location>
        <begin position="43"/>
        <end position="131"/>
    </location>
</feature>
<dbReference type="Pfam" id="PF03330">
    <property type="entry name" value="DPBB_1"/>
    <property type="match status" value="1"/>
</dbReference>
<evidence type="ECO:0000256" key="3">
    <source>
        <dbReference type="HAMAP-Rule" id="MF_02071"/>
    </source>
</evidence>
<evidence type="ECO:0000259" key="5">
    <source>
        <dbReference type="Pfam" id="PF03330"/>
    </source>
</evidence>
<dbReference type="NCBIfam" id="TIGR00413">
    <property type="entry name" value="rlpA"/>
    <property type="match status" value="1"/>
</dbReference>
<comment type="function">
    <text evidence="3">Lytic transglycosylase with a strong preference for naked glycan strands that lack stem peptides.</text>
</comment>
<sequence length="162" mass="18167">MEIILLVELNPKKPMYYTPFYLILLLSFFTLNSASAQLLGKEEQGKASFYNKMFDGRQTSSGEKFNQKELTAAHRSLPINTMIEVTNLSNNKSVIVRVNDRGPFHHKRLIDLTRAAAEHLGFIKSGIASVKLRVVGMEGMILLGQNEIITDTGDIIEKANKL</sequence>
<gene>
    <name evidence="3" type="primary">rlpA</name>
    <name evidence="6" type="ORF">NCI00_10010</name>
</gene>
<keyword evidence="1 3" id="KW-0456">Lyase</keyword>
<dbReference type="InterPro" id="IPR009009">
    <property type="entry name" value="RlpA-like_DPBB"/>
</dbReference>
<dbReference type="CDD" id="cd22268">
    <property type="entry name" value="DPBB_RlpA-like"/>
    <property type="match status" value="1"/>
</dbReference>
<evidence type="ECO:0000313" key="7">
    <source>
        <dbReference type="Proteomes" id="UP001204772"/>
    </source>
</evidence>
<dbReference type="PANTHER" id="PTHR34183:SF1">
    <property type="entry name" value="ENDOLYTIC PEPTIDOGLYCAN TRANSGLYCOSYLASE RLPA"/>
    <property type="match status" value="1"/>
</dbReference>
<dbReference type="InterPro" id="IPR036908">
    <property type="entry name" value="RlpA-like_sf"/>
</dbReference>
<accession>A0ABT1FLW9</accession>
<comment type="caution">
    <text evidence="6">The sequence shown here is derived from an EMBL/GenBank/DDBJ whole genome shotgun (WGS) entry which is preliminary data.</text>
</comment>
<keyword evidence="7" id="KW-1185">Reference proteome</keyword>
<dbReference type="RefSeq" id="WP_253527038.1">
    <property type="nucleotide sequence ID" value="NZ_JAMZEL010000003.1"/>
</dbReference>
<reference evidence="6 7" key="1">
    <citation type="submission" date="2022-06" db="EMBL/GenBank/DDBJ databases">
        <title>Runella sp. S5 genome sequencing.</title>
        <authorList>
            <person name="Park S."/>
        </authorList>
    </citation>
    <scope>NUCLEOTIDE SEQUENCE [LARGE SCALE GENOMIC DNA]</scope>
    <source>
        <strain evidence="6 7">S5</strain>
    </source>
</reference>
<comment type="similarity">
    <text evidence="3 4">Belongs to the RlpA family.</text>
</comment>
<evidence type="ECO:0000256" key="1">
    <source>
        <dbReference type="ARBA" id="ARBA00023239"/>
    </source>
</evidence>
<dbReference type="EC" id="4.2.2.-" evidence="3"/>
<dbReference type="PANTHER" id="PTHR34183">
    <property type="entry name" value="ENDOLYTIC PEPTIDOGLYCAN TRANSGLYCOSYLASE RLPA"/>
    <property type="match status" value="1"/>
</dbReference>
<dbReference type="InterPro" id="IPR012997">
    <property type="entry name" value="RplA"/>
</dbReference>
<proteinExistence type="inferred from homology"/>
<evidence type="ECO:0000256" key="4">
    <source>
        <dbReference type="RuleBase" id="RU003495"/>
    </source>
</evidence>
<dbReference type="SUPFAM" id="SSF50685">
    <property type="entry name" value="Barwin-like endoglucanases"/>
    <property type="match status" value="1"/>
</dbReference>
<dbReference type="Gene3D" id="2.40.40.10">
    <property type="entry name" value="RlpA-like domain"/>
    <property type="match status" value="1"/>
</dbReference>
<organism evidence="6 7">
    <name type="scientific">Runella salmonicolor</name>
    <dbReference type="NCBI Taxonomy" id="2950278"/>
    <lineage>
        <taxon>Bacteria</taxon>
        <taxon>Pseudomonadati</taxon>
        <taxon>Bacteroidota</taxon>
        <taxon>Cytophagia</taxon>
        <taxon>Cytophagales</taxon>
        <taxon>Spirosomataceae</taxon>
        <taxon>Runella</taxon>
    </lineage>
</organism>
<keyword evidence="2 3" id="KW-0961">Cell wall biogenesis/degradation</keyword>
<dbReference type="InterPro" id="IPR034718">
    <property type="entry name" value="RlpA"/>
</dbReference>
<dbReference type="EMBL" id="JAMZEL010000003">
    <property type="protein sequence ID" value="MCP1382759.1"/>
    <property type="molecule type" value="Genomic_DNA"/>
</dbReference>
<dbReference type="Proteomes" id="UP001204772">
    <property type="component" value="Unassembled WGS sequence"/>
</dbReference>
<dbReference type="HAMAP" id="MF_02071">
    <property type="entry name" value="RlpA"/>
    <property type="match status" value="1"/>
</dbReference>
<evidence type="ECO:0000313" key="6">
    <source>
        <dbReference type="EMBL" id="MCP1382759.1"/>
    </source>
</evidence>